<dbReference type="Proteomes" id="UP000250218">
    <property type="component" value="Chromosome"/>
</dbReference>
<proteinExistence type="predicted"/>
<reference evidence="3" key="1">
    <citation type="submission" date="2018-06" db="EMBL/GenBank/DDBJ databases">
        <title>Complete genome sequences of Mycoplasma anatis, M. anseris and M. cloacale type strains.</title>
        <authorList>
            <person name="Grozner D."/>
            <person name="Forro B."/>
            <person name="Sulyok K.M."/>
            <person name="Marton S."/>
            <person name="Kreizinger Z."/>
            <person name="Banyai K."/>
            <person name="Gyuranecz M."/>
        </authorList>
    </citation>
    <scope>NUCLEOTIDE SEQUENCE [LARGE SCALE GENOMIC DNA]</scope>
    <source>
        <strain evidence="3">ATCC 49234</strain>
    </source>
</reference>
<dbReference type="Pfam" id="PF00535">
    <property type="entry name" value="Glycos_transf_2"/>
    <property type="match status" value="1"/>
</dbReference>
<protein>
    <submittedName>
        <fullName evidence="2">Glycosyltransferase</fullName>
    </submittedName>
</protein>
<keyword evidence="3" id="KW-1185">Reference proteome</keyword>
<keyword evidence="2" id="KW-0808">Transferase</keyword>
<dbReference type="Gene3D" id="3.90.550.10">
    <property type="entry name" value="Spore Coat Polysaccharide Biosynthesis Protein SpsA, Chain A"/>
    <property type="match status" value="1"/>
</dbReference>
<feature type="domain" description="Glycosyltransferase 2-like" evidence="1">
    <location>
        <begin position="9"/>
        <end position="114"/>
    </location>
</feature>
<organism evidence="2 3">
    <name type="scientific">[Mycoplasma] anseris</name>
    <dbReference type="NCBI Taxonomy" id="92400"/>
    <lineage>
        <taxon>Bacteria</taxon>
        <taxon>Bacillati</taxon>
        <taxon>Mycoplasmatota</taxon>
        <taxon>Mycoplasmoidales</taxon>
        <taxon>Metamycoplasmataceae</taxon>
        <taxon>Metamycoplasma</taxon>
    </lineage>
</organism>
<dbReference type="EMBL" id="CP030140">
    <property type="protein sequence ID" value="AWX69482.1"/>
    <property type="molecule type" value="Genomic_DNA"/>
</dbReference>
<dbReference type="GO" id="GO:0016740">
    <property type="term" value="F:transferase activity"/>
    <property type="evidence" value="ECO:0007669"/>
    <property type="project" value="UniProtKB-KW"/>
</dbReference>
<sequence>MQNTKPNLTIILPIYNPSTPLENIFENLIKQKDQNFNLIVTLDKPSEEGFEIINKMNNIFKDRMKLIINSTHQIFHTVLQQAIKMVETEYTFIMYSYVYVKNEFIKRINEFIDKSEIKPDFIEINGIGSGLVKHELKSKKIKEQNIYNIQESKEAILMISPFSFNKILKTNIVDDLYNLVEIKNANLQYSIDFVYFGILKAKNFAYIQNTWIEDFNEQLTLFNPKDFHREWCQIFKEYGEDKTVNLILTIAYFKHMKRFVPGYLGSIKTRRSDSVSKSIKMMQKSLIESVNNFNLKHNDLLNSKDLQGYLKAENLDKNDLFEDTNKWKEILKHNTW</sequence>
<accession>A0A2Z4ND38</accession>
<dbReference type="InterPro" id="IPR001173">
    <property type="entry name" value="Glyco_trans_2-like"/>
</dbReference>
<dbReference type="RefSeq" id="WP_033178527.1">
    <property type="nucleotide sequence ID" value="NZ_CP030140.1"/>
</dbReference>
<gene>
    <name evidence="2" type="ORF">DP065_01815</name>
</gene>
<dbReference type="KEGG" id="mane:DP065_01815"/>
<dbReference type="SUPFAM" id="SSF53448">
    <property type="entry name" value="Nucleotide-diphospho-sugar transferases"/>
    <property type="match status" value="1"/>
</dbReference>
<dbReference type="AlphaFoldDB" id="A0A2Z4ND38"/>
<evidence type="ECO:0000313" key="2">
    <source>
        <dbReference type="EMBL" id="AWX69482.1"/>
    </source>
</evidence>
<dbReference type="InterPro" id="IPR029044">
    <property type="entry name" value="Nucleotide-diphossugar_trans"/>
</dbReference>
<name>A0A2Z4ND38_9BACT</name>
<dbReference type="CDD" id="cd00761">
    <property type="entry name" value="Glyco_tranf_GTA_type"/>
    <property type="match status" value="1"/>
</dbReference>
<evidence type="ECO:0000313" key="3">
    <source>
        <dbReference type="Proteomes" id="UP000250218"/>
    </source>
</evidence>
<evidence type="ECO:0000259" key="1">
    <source>
        <dbReference type="Pfam" id="PF00535"/>
    </source>
</evidence>